<sequence length="90" mass="9673">MDVPDIDTTPTLSALVTLTDDGADPTLRLVLEGLGFEAPQTDRVLSLVCRREVEQAHAHYAKPAQDMPPRLVPRRRAVDDGVAAGEPGLS</sequence>
<proteinExistence type="predicted"/>
<comment type="caution">
    <text evidence="2">The sequence shown here is derived from an EMBL/GenBank/DDBJ whole genome shotgun (WGS) entry which is preliminary data.</text>
</comment>
<keyword evidence="3" id="KW-1185">Reference proteome</keyword>
<organism evidence="2 3">
    <name type="scientific">Planomonospora corallina</name>
    <dbReference type="NCBI Taxonomy" id="1806052"/>
    <lineage>
        <taxon>Bacteria</taxon>
        <taxon>Bacillati</taxon>
        <taxon>Actinomycetota</taxon>
        <taxon>Actinomycetes</taxon>
        <taxon>Streptosporangiales</taxon>
        <taxon>Streptosporangiaceae</taxon>
        <taxon>Planomonospora</taxon>
    </lineage>
</organism>
<evidence type="ECO:0000313" key="2">
    <source>
        <dbReference type="EMBL" id="MFC4057020.1"/>
    </source>
</evidence>
<protein>
    <submittedName>
        <fullName evidence="2">Uncharacterized protein</fullName>
    </submittedName>
</protein>
<dbReference type="Proteomes" id="UP001595850">
    <property type="component" value="Unassembled WGS sequence"/>
</dbReference>
<reference evidence="3" key="1">
    <citation type="journal article" date="2019" name="Int. J. Syst. Evol. Microbiol.">
        <title>The Global Catalogue of Microorganisms (GCM) 10K type strain sequencing project: providing services to taxonomists for standard genome sequencing and annotation.</title>
        <authorList>
            <consortium name="The Broad Institute Genomics Platform"/>
            <consortium name="The Broad Institute Genome Sequencing Center for Infectious Disease"/>
            <person name="Wu L."/>
            <person name="Ma J."/>
        </authorList>
    </citation>
    <scope>NUCLEOTIDE SEQUENCE [LARGE SCALE GENOMIC DNA]</scope>
    <source>
        <strain evidence="3">TBRC 4489</strain>
    </source>
</reference>
<feature type="region of interest" description="Disordered" evidence="1">
    <location>
        <begin position="64"/>
        <end position="90"/>
    </location>
</feature>
<evidence type="ECO:0000256" key="1">
    <source>
        <dbReference type="SAM" id="MobiDB-lite"/>
    </source>
</evidence>
<accession>A0ABV8HZI6</accession>
<dbReference type="EMBL" id="JBHSBM010000005">
    <property type="protein sequence ID" value="MFC4057020.1"/>
    <property type="molecule type" value="Genomic_DNA"/>
</dbReference>
<dbReference type="RefSeq" id="WP_377284973.1">
    <property type="nucleotide sequence ID" value="NZ_JBHSBM010000005.1"/>
</dbReference>
<evidence type="ECO:0000313" key="3">
    <source>
        <dbReference type="Proteomes" id="UP001595850"/>
    </source>
</evidence>
<gene>
    <name evidence="2" type="ORF">ACFOWE_01855</name>
</gene>
<name>A0ABV8HZI6_9ACTN</name>